<feature type="domain" description="Helicase ATP-binding" evidence="2">
    <location>
        <begin position="459"/>
        <end position="609"/>
    </location>
</feature>
<evidence type="ECO:0000313" key="3">
    <source>
        <dbReference type="EMBL" id="MFC5423519.1"/>
    </source>
</evidence>
<feature type="coiled-coil region" evidence="1">
    <location>
        <begin position="11"/>
        <end position="38"/>
    </location>
</feature>
<accession>A0ABW0IZ07</accession>
<sequence>MADGNDVSEEIARIRRRLGDLDAERAKLERELETFEQRLTSGSCSSERPSLADAPVTNNSSSAEKIALFRRLFAGRTDVFPTRWENTKAGRAGYSPACANEWAKGICGKPKVKCGECPHQAFIPFSEDIVEKHLRGGDVRSGDFVAGVYPLLQDETCWFLAADFDKESWADDARALLAICHAKGITAALERSRSGNGGHVWIFFSEPVPARIARQLGSALITETMEKRPEIGFASYDRFFPSQDTMPLGGFGNLIALPLQRKAREIGNSVFVDEELRPYDDQWAYLSSLPRVSAEIAFRIAGEAEQSGRILGVRMPVDDEHADEPWKMPPSRRSAPRRIEAAIPPNIRIVVADQVYIDRTELPPALIAQLIRLAAFQNPEFYRAQAMRLPTFGKPRIVSCAELFAQHVALPRGCLGEAIDLIASHGAVADLEDLREIGAALPATVSFQGELRRPQVAACQALVAHDTGVLAATTAFGKTVVAAALIAHRARNTLILVHRRELLNQWVERLRSFLKIDPKQIGMIGGGKRKPTGVIDVALIQSLVRNGEVADIVADYGHLIVDECHHLSAASFELVARRSKARYVAGLSATVARKDGHHPIIFMQCGPVRHRVDARVQAAERGIRHRARDRSTRFELPVALAATERPSMSAIYAALAQDSGRNDLIFDDVLKSLEAKRSPVVLTERKDHLDSLRQRFSPFVKNLVVLRGGMSAGDRKMADAAMRVADDQERLIIATGRYIGEGFDDARLDTLFLTMPIAWKGTLAQYVGRLHRLHDGKKDVLVVDYVDNAVPVLARMAAKRRAGYRALGYVLE</sequence>
<evidence type="ECO:0000313" key="4">
    <source>
        <dbReference type="Proteomes" id="UP001596053"/>
    </source>
</evidence>
<comment type="caution">
    <text evidence="3">The sequence shown here is derived from an EMBL/GenBank/DDBJ whole genome shotgun (WGS) entry which is preliminary data.</text>
</comment>
<dbReference type="GO" id="GO:0004386">
    <property type="term" value="F:helicase activity"/>
    <property type="evidence" value="ECO:0007669"/>
    <property type="project" value="UniProtKB-KW"/>
</dbReference>
<dbReference type="Proteomes" id="UP001596053">
    <property type="component" value="Unassembled WGS sequence"/>
</dbReference>
<dbReference type="InterPro" id="IPR014001">
    <property type="entry name" value="Helicase_ATP-bd"/>
</dbReference>
<dbReference type="PROSITE" id="PS51192">
    <property type="entry name" value="HELICASE_ATP_BIND_1"/>
    <property type="match status" value="1"/>
</dbReference>
<gene>
    <name evidence="3" type="ORF">ACFPOB_28645</name>
</gene>
<evidence type="ECO:0000259" key="2">
    <source>
        <dbReference type="PROSITE" id="PS51192"/>
    </source>
</evidence>
<dbReference type="RefSeq" id="WP_377801663.1">
    <property type="nucleotide sequence ID" value="NZ_JBHSLW010000079.1"/>
</dbReference>
<keyword evidence="3" id="KW-0067">ATP-binding</keyword>
<dbReference type="InterPro" id="IPR027417">
    <property type="entry name" value="P-loop_NTPase"/>
</dbReference>
<keyword evidence="3" id="KW-0378">Hydrolase</keyword>
<dbReference type="CDD" id="cd18785">
    <property type="entry name" value="SF2_C"/>
    <property type="match status" value="1"/>
</dbReference>
<dbReference type="Pfam" id="PF04851">
    <property type="entry name" value="ResIII"/>
    <property type="match status" value="1"/>
</dbReference>
<dbReference type="PANTHER" id="PTHR47396:SF1">
    <property type="entry name" value="ATP-DEPENDENT HELICASE IRC3-RELATED"/>
    <property type="match status" value="1"/>
</dbReference>
<proteinExistence type="predicted"/>
<reference evidence="4" key="1">
    <citation type="journal article" date="2019" name="Int. J. Syst. Evol. Microbiol.">
        <title>The Global Catalogue of Microorganisms (GCM) 10K type strain sequencing project: providing services to taxonomists for standard genome sequencing and annotation.</title>
        <authorList>
            <consortium name="The Broad Institute Genomics Platform"/>
            <consortium name="The Broad Institute Genome Sequencing Center for Infectious Disease"/>
            <person name="Wu L."/>
            <person name="Ma J."/>
        </authorList>
    </citation>
    <scope>NUCLEOTIDE SEQUENCE [LARGE SCALE GENOMIC DNA]</scope>
    <source>
        <strain evidence="4">NCAIM B.01391</strain>
    </source>
</reference>
<dbReference type="SUPFAM" id="SSF52540">
    <property type="entry name" value="P-loop containing nucleoside triphosphate hydrolases"/>
    <property type="match status" value="2"/>
</dbReference>
<keyword evidence="3" id="KW-0547">Nucleotide-binding</keyword>
<dbReference type="PANTHER" id="PTHR47396">
    <property type="entry name" value="TYPE I RESTRICTION ENZYME ECOKI R PROTEIN"/>
    <property type="match status" value="1"/>
</dbReference>
<name>A0ABW0IZ07_9HYPH</name>
<dbReference type="InterPro" id="IPR006935">
    <property type="entry name" value="Helicase/UvrB_N"/>
</dbReference>
<dbReference type="EMBL" id="JBHSLW010000079">
    <property type="protein sequence ID" value="MFC5423519.1"/>
    <property type="molecule type" value="Genomic_DNA"/>
</dbReference>
<dbReference type="Pfam" id="PF22548">
    <property type="entry name" value="AEP-TOTE"/>
    <property type="match status" value="1"/>
</dbReference>
<dbReference type="CDD" id="cd17926">
    <property type="entry name" value="DEXHc_RE"/>
    <property type="match status" value="1"/>
</dbReference>
<dbReference type="InterPro" id="IPR050742">
    <property type="entry name" value="Helicase_Restrict-Modif_Enz"/>
</dbReference>
<keyword evidence="3" id="KW-0347">Helicase</keyword>
<evidence type="ECO:0000256" key="1">
    <source>
        <dbReference type="SAM" id="Coils"/>
    </source>
</evidence>
<keyword evidence="4" id="KW-1185">Reference proteome</keyword>
<protein>
    <submittedName>
        <fullName evidence="3">DEAD/DEAH box helicase family protein</fullName>
    </submittedName>
</protein>
<dbReference type="Gene3D" id="3.40.50.300">
    <property type="entry name" value="P-loop containing nucleotide triphosphate hydrolases"/>
    <property type="match status" value="2"/>
</dbReference>
<organism evidence="3 4">
    <name type="scientific">Bosea eneae</name>
    <dbReference type="NCBI Taxonomy" id="151454"/>
    <lineage>
        <taxon>Bacteria</taxon>
        <taxon>Pseudomonadati</taxon>
        <taxon>Pseudomonadota</taxon>
        <taxon>Alphaproteobacteria</taxon>
        <taxon>Hyphomicrobiales</taxon>
        <taxon>Boseaceae</taxon>
        <taxon>Bosea</taxon>
    </lineage>
</organism>
<dbReference type="InterPro" id="IPR054347">
    <property type="entry name" value="TOTE_primase"/>
</dbReference>
<dbReference type="SMART" id="SM00487">
    <property type="entry name" value="DEXDc"/>
    <property type="match status" value="1"/>
</dbReference>
<keyword evidence="1" id="KW-0175">Coiled coil</keyword>